<evidence type="ECO:0000313" key="2">
    <source>
        <dbReference type="Proteomes" id="UP000030475"/>
    </source>
</evidence>
<evidence type="ECO:0000313" key="1">
    <source>
        <dbReference type="EMBL" id="KGX08048.1"/>
    </source>
</evidence>
<name>A0AA40JCH3_BURPE</name>
<protein>
    <submittedName>
        <fullName evidence="1">Uncharacterized protein</fullName>
    </submittedName>
</protein>
<reference evidence="1 2" key="1">
    <citation type="submission" date="2014-08" db="EMBL/GenBank/DDBJ databases">
        <authorList>
            <person name="Bunnell A."/>
            <person name="Chain P.S."/>
            <person name="Chertkov O."/>
            <person name="Currie B.J."/>
            <person name="Daligault H.E."/>
            <person name="Davenport K.W."/>
            <person name="Davis C."/>
            <person name="Gleasner C.D."/>
            <person name="Johnson S.L."/>
            <person name="Kaestli M."/>
            <person name="Koren S."/>
            <person name="Kunde Y.A."/>
            <person name="Mayo M."/>
            <person name="McMurry K.K."/>
            <person name="Price E.P."/>
            <person name="Reitenga K.G."/>
            <person name="Robison R."/>
            <person name="Rosovitz M.J."/>
            <person name="Sarovich D.S."/>
            <person name="Teshima H."/>
        </authorList>
    </citation>
    <scope>NUCLEOTIDE SEQUENCE [LARGE SCALE GENOMIC DNA]</scope>
    <source>
        <strain evidence="1 2">MSHR44</strain>
    </source>
</reference>
<sequence>MTCEVAVLNRLAVALAADSAVTYTSLTGSAQQRTYATGANKIFQLTKTAPVGAMLYNTADLQEIPWELIIKSFRDEIGDERRDALSEYASALADYIRGHDALFPPAHREKHFRQLAAGAFFRLLNKALSMNAILVQPGPADELQAAMREFVDAESALNRTTPLAQHLTEHEVADAKVRQAGWLAQEISDYLQSPGQHHHLMAIIDARHFADLVIESLYRFYVWHFDDQYSGIVVAGYGDKEYLPSYAEVRYYGFLLDRLIVDNTSHRAINHNVDALIDAFAKKSMVQTFMSGFAPDVFSTVTGLFRVHAGNLLAGLNLAPADAAAAPQRLQQAQNEFSQAWTKQTWDSHYAPLTSVISGLPPSEMAELAETLVMLESLKEKVTQRTQSVGGPVDVAVVTRAEGLVWIKRKHYFRADLNPRYFARQTN</sequence>
<gene>
    <name evidence="1" type="ORF">Y036_2106</name>
</gene>
<dbReference type="EMBL" id="JQIM01000010">
    <property type="protein sequence ID" value="KGX08048.1"/>
    <property type="molecule type" value="Genomic_DNA"/>
</dbReference>
<comment type="caution">
    <text evidence="1">The sequence shown here is derived from an EMBL/GenBank/DDBJ whole genome shotgun (WGS) entry which is preliminary data.</text>
</comment>
<proteinExistence type="predicted"/>
<accession>A0AA40JCH3</accession>
<organism evidence="1 2">
    <name type="scientific">Burkholderia pseudomallei</name>
    <name type="common">Pseudomonas pseudomallei</name>
    <dbReference type="NCBI Taxonomy" id="28450"/>
    <lineage>
        <taxon>Bacteria</taxon>
        <taxon>Pseudomonadati</taxon>
        <taxon>Pseudomonadota</taxon>
        <taxon>Betaproteobacteria</taxon>
        <taxon>Burkholderiales</taxon>
        <taxon>Burkholderiaceae</taxon>
        <taxon>Burkholderia</taxon>
        <taxon>pseudomallei group</taxon>
    </lineage>
</organism>
<dbReference type="RefSeq" id="WP_155033580.1">
    <property type="nucleotide sequence ID" value="NZ_KN323088.1"/>
</dbReference>
<dbReference type="Proteomes" id="UP000030475">
    <property type="component" value="Unassembled WGS sequence"/>
</dbReference>
<dbReference type="AlphaFoldDB" id="A0AA40JCH3"/>